<reference evidence="3 4" key="1">
    <citation type="submission" date="2014-04" db="EMBL/GenBank/DDBJ databases">
        <authorList>
            <person name="Sibley D."/>
            <person name="Venepally P."/>
            <person name="Karamycheva S."/>
            <person name="Hadjithomas M."/>
            <person name="Khan A."/>
            <person name="Brunk B."/>
            <person name="Roos D."/>
            <person name="Caler E."/>
            <person name="Lorenzi H."/>
        </authorList>
    </citation>
    <scope>NUCLEOTIDE SEQUENCE [LARGE SCALE GENOMIC DNA]</scope>
    <source>
        <strain evidence="3 4">MAS</strain>
    </source>
</reference>
<evidence type="ECO:0000256" key="1">
    <source>
        <dbReference type="SAM" id="MobiDB-lite"/>
    </source>
</evidence>
<feature type="compositionally biased region" description="Polar residues" evidence="1">
    <location>
        <begin position="118"/>
        <end position="131"/>
    </location>
</feature>
<dbReference type="SUPFAM" id="SSF47473">
    <property type="entry name" value="EF-hand"/>
    <property type="match status" value="1"/>
</dbReference>
<dbReference type="Pfam" id="PF12763">
    <property type="entry name" value="EH"/>
    <property type="match status" value="1"/>
</dbReference>
<sequence length="131" mass="14184">MTQNDAFIDAPKRGVSALATSPIWNLADLTRDGYLDLYEYGLARHFIEMKLEGFELPASLPEALLPSYDLHEAATSSPDLRDKTRDAPVDERMQGAFRFDSISRCTTGGAGTLGNWAGASSITGDSNPLSD</sequence>
<organism evidence="3 4">
    <name type="scientific">Toxoplasma gondii MAS</name>
    <dbReference type="NCBI Taxonomy" id="943118"/>
    <lineage>
        <taxon>Eukaryota</taxon>
        <taxon>Sar</taxon>
        <taxon>Alveolata</taxon>
        <taxon>Apicomplexa</taxon>
        <taxon>Conoidasida</taxon>
        <taxon>Coccidia</taxon>
        <taxon>Eucoccidiorida</taxon>
        <taxon>Eimeriorina</taxon>
        <taxon>Sarcocystidae</taxon>
        <taxon>Toxoplasma</taxon>
    </lineage>
</organism>
<gene>
    <name evidence="3" type="ORF">TGMAS_231210B</name>
</gene>
<dbReference type="VEuPathDB" id="ToxoDB:TGMAS_231210B"/>
<protein>
    <submittedName>
        <fullName evidence="3">Sarcalumenin/eps15 family protein</fullName>
    </submittedName>
</protein>
<dbReference type="GO" id="GO:0006897">
    <property type="term" value="P:endocytosis"/>
    <property type="evidence" value="ECO:0007669"/>
    <property type="project" value="TreeGrafter"/>
</dbReference>
<dbReference type="PANTHER" id="PTHR11216">
    <property type="entry name" value="EH DOMAIN"/>
    <property type="match status" value="1"/>
</dbReference>
<evidence type="ECO:0000313" key="3">
    <source>
        <dbReference type="EMBL" id="KFH17442.1"/>
    </source>
</evidence>
<evidence type="ECO:0000259" key="2">
    <source>
        <dbReference type="PROSITE" id="PS50031"/>
    </source>
</evidence>
<dbReference type="GO" id="GO:0016197">
    <property type="term" value="P:endosomal transport"/>
    <property type="evidence" value="ECO:0007669"/>
    <property type="project" value="TreeGrafter"/>
</dbReference>
<evidence type="ECO:0000313" key="4">
    <source>
        <dbReference type="Proteomes" id="UP000028821"/>
    </source>
</evidence>
<feature type="domain" description="EH" evidence="2">
    <location>
        <begin position="14"/>
        <end position="71"/>
    </location>
</feature>
<dbReference type="AlphaFoldDB" id="A0A086QXW0"/>
<dbReference type="Proteomes" id="UP000028821">
    <property type="component" value="Unassembled WGS sequence"/>
</dbReference>
<dbReference type="GO" id="GO:0005886">
    <property type="term" value="C:plasma membrane"/>
    <property type="evidence" value="ECO:0007669"/>
    <property type="project" value="TreeGrafter"/>
</dbReference>
<dbReference type="EMBL" id="AEXC02000287">
    <property type="protein sequence ID" value="KFH17442.1"/>
    <property type="molecule type" value="Genomic_DNA"/>
</dbReference>
<comment type="caution">
    <text evidence="3">The sequence shown here is derived from an EMBL/GenBank/DDBJ whole genome shotgun (WGS) entry which is preliminary data.</text>
</comment>
<accession>A0A086QXW0</accession>
<dbReference type="PROSITE" id="PS50031">
    <property type="entry name" value="EH"/>
    <property type="match status" value="1"/>
</dbReference>
<dbReference type="GO" id="GO:0005737">
    <property type="term" value="C:cytoplasm"/>
    <property type="evidence" value="ECO:0007669"/>
    <property type="project" value="TreeGrafter"/>
</dbReference>
<feature type="region of interest" description="Disordered" evidence="1">
    <location>
        <begin position="109"/>
        <end position="131"/>
    </location>
</feature>
<dbReference type="InterPro" id="IPR011992">
    <property type="entry name" value="EF-hand-dom_pair"/>
</dbReference>
<dbReference type="InterPro" id="IPR000261">
    <property type="entry name" value="EH_dom"/>
</dbReference>
<dbReference type="Gene3D" id="1.10.238.10">
    <property type="entry name" value="EF-hand"/>
    <property type="match status" value="1"/>
</dbReference>
<proteinExistence type="predicted"/>
<name>A0A086QXW0_TOXGO</name>